<evidence type="ECO:0000313" key="2">
    <source>
        <dbReference type="Proteomes" id="UP000199228"/>
    </source>
</evidence>
<reference evidence="1 2" key="1">
    <citation type="submission" date="2016-10" db="EMBL/GenBank/DDBJ databases">
        <authorList>
            <person name="de Groot N.N."/>
        </authorList>
    </citation>
    <scope>NUCLEOTIDE SEQUENCE [LARGE SCALE GENOMIC DNA]</scope>
    <source>
        <strain evidence="1 2">DSM 3217</strain>
    </source>
</reference>
<dbReference type="Proteomes" id="UP000199228">
    <property type="component" value="Unassembled WGS sequence"/>
</dbReference>
<proteinExistence type="predicted"/>
<sequence>MKTIKEKVAYKGYIIEAEYNLDGDRTHGATLASVFDEDDNLVKENGKTLSHASTKKIDAINKCKELIDKMEELPKGQLTLF</sequence>
<dbReference type="STRING" id="1732.SAMN02910417_01102"/>
<dbReference type="AlphaFoldDB" id="A0A1G6B341"/>
<organism evidence="1 2">
    <name type="scientific">Eubacterium oxidoreducens</name>
    <dbReference type="NCBI Taxonomy" id="1732"/>
    <lineage>
        <taxon>Bacteria</taxon>
        <taxon>Bacillati</taxon>
        <taxon>Bacillota</taxon>
        <taxon>Clostridia</taxon>
        <taxon>Eubacteriales</taxon>
        <taxon>Eubacteriaceae</taxon>
        <taxon>Eubacterium</taxon>
    </lineage>
</organism>
<accession>A0A1G6B341</accession>
<gene>
    <name evidence="1" type="ORF">SAMN02910417_01102</name>
</gene>
<protein>
    <submittedName>
        <fullName evidence="1">Uncharacterized protein</fullName>
    </submittedName>
</protein>
<evidence type="ECO:0000313" key="1">
    <source>
        <dbReference type="EMBL" id="SDB15015.1"/>
    </source>
</evidence>
<keyword evidence="2" id="KW-1185">Reference proteome</keyword>
<dbReference type="EMBL" id="FMXR01000008">
    <property type="protein sequence ID" value="SDB15015.1"/>
    <property type="molecule type" value="Genomic_DNA"/>
</dbReference>
<name>A0A1G6B341_EUBOX</name>
<dbReference type="RefSeq" id="WP_090173070.1">
    <property type="nucleotide sequence ID" value="NZ_FMXR01000008.1"/>
</dbReference>